<evidence type="ECO:0000313" key="3">
    <source>
        <dbReference type="Proteomes" id="UP000694888"/>
    </source>
</evidence>
<dbReference type="PANTHER" id="PTHR11161:SF0">
    <property type="entry name" value="O-ACYLTRANSFERASE LIKE PROTEIN"/>
    <property type="match status" value="1"/>
</dbReference>
<dbReference type="InterPro" id="IPR052728">
    <property type="entry name" value="O2_lipid_transport_reg"/>
</dbReference>
<feature type="transmembrane region" description="Helical" evidence="1">
    <location>
        <begin position="225"/>
        <end position="247"/>
    </location>
</feature>
<evidence type="ECO:0000313" key="4">
    <source>
        <dbReference type="RefSeq" id="XP_005106497.3"/>
    </source>
</evidence>
<keyword evidence="1" id="KW-1133">Transmembrane helix</keyword>
<evidence type="ECO:0000256" key="1">
    <source>
        <dbReference type="SAM" id="Phobius"/>
    </source>
</evidence>
<accession>A0ABM0K1E9</accession>
<dbReference type="PANTHER" id="PTHR11161">
    <property type="entry name" value="O-ACYLTRANSFERASE"/>
    <property type="match status" value="1"/>
</dbReference>
<dbReference type="InterPro" id="IPR002656">
    <property type="entry name" value="Acyl_transf_3_dom"/>
</dbReference>
<keyword evidence="1" id="KW-0812">Transmembrane</keyword>
<feature type="transmembrane region" description="Helical" evidence="1">
    <location>
        <begin position="150"/>
        <end position="172"/>
    </location>
</feature>
<keyword evidence="3" id="KW-1185">Reference proteome</keyword>
<dbReference type="Proteomes" id="UP000694888">
    <property type="component" value="Unplaced"/>
</dbReference>
<feature type="transmembrane region" description="Helical" evidence="1">
    <location>
        <begin position="21"/>
        <end position="39"/>
    </location>
</feature>
<protein>
    <submittedName>
        <fullName evidence="4">O-acyltransferase like protein</fullName>
    </submittedName>
</protein>
<dbReference type="Pfam" id="PF01757">
    <property type="entry name" value="Acyl_transf_3"/>
    <property type="match status" value="1"/>
</dbReference>
<sequence length="355" mass="39863">MEKGRSVNWRLFYFHRIWRLTPPYMLSLVFFMGFLKFFGSGVNWSNILPADAENCEKYWWTNLLYVNNLLYTRTPCMVHSWYLANDMQFYLLSPLLLIPLYYNMYAGLVVCGTVLLSSWIVTGVLSMSRGWVASDFAMVFTNQQVMNRGIGYYVTPYTRVGPFVIGILAGYLMARHGGKIAMKWYVVAIGWAVAVATGLAVVYGIHGDITAKDPSSTEFAALYNALSRSAWSVAISWVIIACASGYGGPVNWFLSWKPLIVLSRLSYLCYLIHPYIMYIYFGNQGAAFLLTNSNMIKSAKSRGSSCKLGKARFPYSQAQAFSLVKISRAFLGGRCKRANTADQTHSSTTATTAFI</sequence>
<name>A0ABM0K1E9_APLCA</name>
<feature type="transmembrane region" description="Helical" evidence="1">
    <location>
        <begin position="79"/>
        <end position="98"/>
    </location>
</feature>
<organism evidence="3 4">
    <name type="scientific">Aplysia californica</name>
    <name type="common">California sea hare</name>
    <dbReference type="NCBI Taxonomy" id="6500"/>
    <lineage>
        <taxon>Eukaryota</taxon>
        <taxon>Metazoa</taxon>
        <taxon>Spiralia</taxon>
        <taxon>Lophotrochozoa</taxon>
        <taxon>Mollusca</taxon>
        <taxon>Gastropoda</taxon>
        <taxon>Heterobranchia</taxon>
        <taxon>Euthyneura</taxon>
        <taxon>Tectipleura</taxon>
        <taxon>Aplysiida</taxon>
        <taxon>Aplysioidea</taxon>
        <taxon>Aplysiidae</taxon>
        <taxon>Aplysia</taxon>
    </lineage>
</organism>
<feature type="transmembrane region" description="Helical" evidence="1">
    <location>
        <begin position="184"/>
        <end position="205"/>
    </location>
</feature>
<gene>
    <name evidence="4" type="primary">LOC101848234</name>
</gene>
<feature type="transmembrane region" description="Helical" evidence="1">
    <location>
        <begin position="105"/>
        <end position="130"/>
    </location>
</feature>
<keyword evidence="1" id="KW-0472">Membrane</keyword>
<feature type="domain" description="Acyltransferase 3" evidence="2">
    <location>
        <begin position="8"/>
        <end position="282"/>
    </location>
</feature>
<reference evidence="4" key="1">
    <citation type="submission" date="2025-08" db="UniProtKB">
        <authorList>
            <consortium name="RefSeq"/>
        </authorList>
    </citation>
    <scope>IDENTIFICATION</scope>
</reference>
<evidence type="ECO:0000259" key="2">
    <source>
        <dbReference type="Pfam" id="PF01757"/>
    </source>
</evidence>
<feature type="transmembrane region" description="Helical" evidence="1">
    <location>
        <begin position="259"/>
        <end position="281"/>
    </location>
</feature>
<dbReference type="RefSeq" id="XP_005106497.3">
    <property type="nucleotide sequence ID" value="XM_005106440.3"/>
</dbReference>
<dbReference type="GeneID" id="101848234"/>
<proteinExistence type="predicted"/>